<protein>
    <submittedName>
        <fullName evidence="1">Uncharacterized protein</fullName>
    </submittedName>
</protein>
<feature type="non-terminal residue" evidence="1">
    <location>
        <position position="1"/>
    </location>
</feature>
<accession>X1VQG5</accession>
<evidence type="ECO:0000313" key="1">
    <source>
        <dbReference type="EMBL" id="GAJ18951.1"/>
    </source>
</evidence>
<name>X1VQG5_9ZZZZ</name>
<organism evidence="1">
    <name type="scientific">marine sediment metagenome</name>
    <dbReference type="NCBI Taxonomy" id="412755"/>
    <lineage>
        <taxon>unclassified sequences</taxon>
        <taxon>metagenomes</taxon>
        <taxon>ecological metagenomes</taxon>
    </lineage>
</organism>
<proteinExistence type="predicted"/>
<dbReference type="AlphaFoldDB" id="X1VQG5"/>
<gene>
    <name evidence="1" type="ORF">S12H4_59854</name>
</gene>
<reference evidence="1" key="1">
    <citation type="journal article" date="2014" name="Front. Microbiol.">
        <title>High frequency of phylogenetically diverse reductive dehalogenase-homologous genes in deep subseafloor sedimentary metagenomes.</title>
        <authorList>
            <person name="Kawai M."/>
            <person name="Futagami T."/>
            <person name="Toyoda A."/>
            <person name="Takaki Y."/>
            <person name="Nishi S."/>
            <person name="Hori S."/>
            <person name="Arai W."/>
            <person name="Tsubouchi T."/>
            <person name="Morono Y."/>
            <person name="Uchiyama I."/>
            <person name="Ito T."/>
            <person name="Fujiyama A."/>
            <person name="Inagaki F."/>
            <person name="Takami H."/>
        </authorList>
    </citation>
    <scope>NUCLEOTIDE SEQUENCE</scope>
    <source>
        <strain evidence="1">Expedition CK06-06</strain>
    </source>
</reference>
<comment type="caution">
    <text evidence="1">The sequence shown here is derived from an EMBL/GenBank/DDBJ whole genome shotgun (WGS) entry which is preliminary data.</text>
</comment>
<sequence>KGDTMKLEKAIEILTEDINHPTAKFTPDLVDAEKLGIEALRRLERERKHGRAGVWTRLPGETRG</sequence>
<dbReference type="EMBL" id="BARW01039239">
    <property type="protein sequence ID" value="GAJ18951.1"/>
    <property type="molecule type" value="Genomic_DNA"/>
</dbReference>